<evidence type="ECO:0000313" key="2">
    <source>
        <dbReference type="EMBL" id="OWJ55619.1"/>
    </source>
</evidence>
<feature type="transmembrane region" description="Helical" evidence="1">
    <location>
        <begin position="63"/>
        <end position="86"/>
    </location>
</feature>
<dbReference type="Proteomes" id="UP000196694">
    <property type="component" value="Unassembled WGS sequence"/>
</dbReference>
<gene>
    <name evidence="2" type="ORF">Pdsh_02195</name>
</gene>
<reference evidence="2 3" key="1">
    <citation type="submission" date="2017-05" db="EMBL/GenBank/DDBJ databases">
        <title>The draft genome of the hyperthermophilic archaeon 'Pyrodictium delaneyi strain Hulk', an iron and nitrate reducer, reveals the capacity for sulfate reduction.</title>
        <authorList>
            <person name="Demey L.M."/>
            <person name="Miller C."/>
            <person name="Manzella M."/>
            <person name="Reguera G."/>
            <person name="Kashefi K."/>
        </authorList>
    </citation>
    <scope>NUCLEOTIDE SEQUENCE [LARGE SCALE GENOMIC DNA]</scope>
    <source>
        <strain evidence="2 3">Hulk</strain>
    </source>
</reference>
<organism evidence="2 3">
    <name type="scientific">Pyrodictium delaneyi</name>
    <dbReference type="NCBI Taxonomy" id="1273541"/>
    <lineage>
        <taxon>Archaea</taxon>
        <taxon>Thermoproteota</taxon>
        <taxon>Thermoprotei</taxon>
        <taxon>Desulfurococcales</taxon>
        <taxon>Pyrodictiaceae</taxon>
        <taxon>Pyrodictium</taxon>
    </lineage>
</organism>
<keyword evidence="1" id="KW-0472">Membrane</keyword>
<accession>A0A211YRH8</accession>
<sequence>MLGFGKKDCSLDSFGEDEIVEYVVANRSVREKLIERIKEDVEDALEATLVNAIRAANERPPVWWQWLFLLAAGAMAGLGLGIVIAMKTGIAGGPSLPPPPG</sequence>
<keyword evidence="1" id="KW-1133">Transmembrane helix</keyword>
<name>A0A211YRH8_9CREN</name>
<comment type="caution">
    <text evidence="2">The sequence shown here is derived from an EMBL/GenBank/DDBJ whole genome shotgun (WGS) entry which is preliminary data.</text>
</comment>
<evidence type="ECO:0000256" key="1">
    <source>
        <dbReference type="SAM" id="Phobius"/>
    </source>
</evidence>
<protein>
    <submittedName>
        <fullName evidence="2">Uncharacterized protein</fullName>
    </submittedName>
</protein>
<dbReference type="RefSeq" id="WP_088171751.1">
    <property type="nucleotide sequence ID" value="NZ_NCQP01000001.1"/>
</dbReference>
<proteinExistence type="predicted"/>
<dbReference type="AlphaFoldDB" id="A0A211YRH8"/>
<keyword evidence="3" id="KW-1185">Reference proteome</keyword>
<dbReference type="EMBL" id="NCQP01000001">
    <property type="protein sequence ID" value="OWJ55619.1"/>
    <property type="molecule type" value="Genomic_DNA"/>
</dbReference>
<evidence type="ECO:0000313" key="3">
    <source>
        <dbReference type="Proteomes" id="UP000196694"/>
    </source>
</evidence>
<keyword evidence="1" id="KW-0812">Transmembrane</keyword>